<dbReference type="InterPro" id="IPR000160">
    <property type="entry name" value="GGDEF_dom"/>
</dbReference>
<dbReference type="GO" id="GO:0052621">
    <property type="term" value="F:diguanylate cyclase activity"/>
    <property type="evidence" value="ECO:0007669"/>
    <property type="project" value="TreeGrafter"/>
</dbReference>
<dbReference type="PANTHER" id="PTHR45138">
    <property type="entry name" value="REGULATORY COMPONENTS OF SENSORY TRANSDUCTION SYSTEM"/>
    <property type="match status" value="1"/>
</dbReference>
<feature type="transmembrane region" description="Helical" evidence="1">
    <location>
        <begin position="109"/>
        <end position="127"/>
    </location>
</feature>
<proteinExistence type="predicted"/>
<reference evidence="3 4" key="1">
    <citation type="journal article" date="2016" name="Genome Announc.">
        <title>Draft Genome Sequence of Paenibacillus amylolyticus Heshi-A3, Isolated from Fermented Rice Bran in a Japanese Fermented Seafood Dish.</title>
        <authorList>
            <person name="Akuzawa S."/>
            <person name="Nagaoka J."/>
            <person name="Kanekatsu M."/>
            <person name="Kubota E."/>
            <person name="Ohtake R."/>
            <person name="Suzuki T."/>
            <person name="Kanesaki Y."/>
        </authorList>
    </citation>
    <scope>NUCLEOTIDE SEQUENCE [LARGE SCALE GENOMIC DNA]</scope>
    <source>
        <strain evidence="3 4">Heshi-A3</strain>
    </source>
</reference>
<dbReference type="InterPro" id="IPR043128">
    <property type="entry name" value="Rev_trsase/Diguanyl_cyclase"/>
</dbReference>
<dbReference type="SMART" id="SM00267">
    <property type="entry name" value="GGDEF"/>
    <property type="match status" value="1"/>
</dbReference>
<name>A0A100VK61_PAEAM</name>
<evidence type="ECO:0000259" key="2">
    <source>
        <dbReference type="PROSITE" id="PS50887"/>
    </source>
</evidence>
<dbReference type="GO" id="GO:0043709">
    <property type="term" value="P:cell adhesion involved in single-species biofilm formation"/>
    <property type="evidence" value="ECO:0007669"/>
    <property type="project" value="TreeGrafter"/>
</dbReference>
<evidence type="ECO:0000313" key="4">
    <source>
        <dbReference type="Proteomes" id="UP000069697"/>
    </source>
</evidence>
<feature type="transmembrane region" description="Helical" evidence="1">
    <location>
        <begin position="86"/>
        <end position="103"/>
    </location>
</feature>
<evidence type="ECO:0000313" key="3">
    <source>
        <dbReference type="EMBL" id="GAS81346.1"/>
    </source>
</evidence>
<dbReference type="GO" id="GO:0005886">
    <property type="term" value="C:plasma membrane"/>
    <property type="evidence" value="ECO:0007669"/>
    <property type="project" value="TreeGrafter"/>
</dbReference>
<dbReference type="AlphaFoldDB" id="A0A100VK61"/>
<dbReference type="GO" id="GO:1902201">
    <property type="term" value="P:negative regulation of bacterial-type flagellum-dependent cell motility"/>
    <property type="evidence" value="ECO:0007669"/>
    <property type="project" value="TreeGrafter"/>
</dbReference>
<keyword evidence="1" id="KW-1133">Transmembrane helix</keyword>
<dbReference type="Pfam" id="PF00990">
    <property type="entry name" value="GGDEF"/>
    <property type="match status" value="1"/>
</dbReference>
<feature type="domain" description="GGDEF" evidence="2">
    <location>
        <begin position="239"/>
        <end position="370"/>
    </location>
</feature>
<dbReference type="CDD" id="cd01949">
    <property type="entry name" value="GGDEF"/>
    <property type="match status" value="1"/>
</dbReference>
<feature type="transmembrane region" description="Helical" evidence="1">
    <location>
        <begin position="132"/>
        <end position="150"/>
    </location>
</feature>
<dbReference type="EMBL" id="BCNV01000001">
    <property type="protein sequence ID" value="GAS81346.1"/>
    <property type="molecule type" value="Genomic_DNA"/>
</dbReference>
<dbReference type="Gene3D" id="3.30.70.270">
    <property type="match status" value="1"/>
</dbReference>
<feature type="transmembrane region" description="Helical" evidence="1">
    <location>
        <begin position="162"/>
        <end position="186"/>
    </location>
</feature>
<dbReference type="InterPro" id="IPR029787">
    <property type="entry name" value="Nucleotide_cyclase"/>
</dbReference>
<feature type="transmembrane region" description="Helical" evidence="1">
    <location>
        <begin position="29"/>
        <end position="50"/>
    </location>
</feature>
<dbReference type="NCBIfam" id="TIGR00254">
    <property type="entry name" value="GGDEF"/>
    <property type="match status" value="1"/>
</dbReference>
<gene>
    <name evidence="3" type="ORF">PAHA3_1420</name>
</gene>
<evidence type="ECO:0000256" key="1">
    <source>
        <dbReference type="SAM" id="Phobius"/>
    </source>
</evidence>
<accession>A0A100VK61</accession>
<organism evidence="3 4">
    <name type="scientific">Paenibacillus amylolyticus</name>
    <dbReference type="NCBI Taxonomy" id="1451"/>
    <lineage>
        <taxon>Bacteria</taxon>
        <taxon>Bacillati</taxon>
        <taxon>Bacillota</taxon>
        <taxon>Bacilli</taxon>
        <taxon>Bacillales</taxon>
        <taxon>Paenibacillaceae</taxon>
        <taxon>Paenibacillus</taxon>
    </lineage>
</organism>
<dbReference type="InterPro" id="IPR050469">
    <property type="entry name" value="Diguanylate_Cyclase"/>
</dbReference>
<keyword evidence="1" id="KW-0472">Membrane</keyword>
<dbReference type="RefSeq" id="WP_062834062.1">
    <property type="nucleotide sequence ID" value="NZ_BCNV01000001.1"/>
</dbReference>
<dbReference type="Proteomes" id="UP000069697">
    <property type="component" value="Unassembled WGS sequence"/>
</dbReference>
<comment type="caution">
    <text evidence="3">The sequence shown here is derived from an EMBL/GenBank/DDBJ whole genome shotgun (WGS) entry which is preliminary data.</text>
</comment>
<dbReference type="SUPFAM" id="SSF55073">
    <property type="entry name" value="Nucleotide cyclase"/>
    <property type="match status" value="1"/>
</dbReference>
<feature type="transmembrane region" description="Helical" evidence="1">
    <location>
        <begin position="62"/>
        <end position="79"/>
    </location>
</feature>
<keyword evidence="1" id="KW-0812">Transmembrane</keyword>
<dbReference type="PANTHER" id="PTHR45138:SF9">
    <property type="entry name" value="DIGUANYLATE CYCLASE DGCM-RELATED"/>
    <property type="match status" value="1"/>
</dbReference>
<dbReference type="PROSITE" id="PS50887">
    <property type="entry name" value="GGDEF"/>
    <property type="match status" value="1"/>
</dbReference>
<dbReference type="FunFam" id="3.30.70.270:FF:000001">
    <property type="entry name" value="Diguanylate cyclase domain protein"/>
    <property type="match status" value="1"/>
</dbReference>
<reference evidence="4" key="2">
    <citation type="submission" date="2016-01" db="EMBL/GenBank/DDBJ databases">
        <title>Draft Genome Sequence of Paenibacillus amylolyticus Heshi-A3 that Was Isolated from Fermented Rice Bran with Aging Salted Mackerel, Which Was Named Heshiko as Traditional Fermented Seafood in Japan.</title>
        <authorList>
            <person name="Akuzawa S."/>
            <person name="Nakagawa J."/>
            <person name="Kanekatsu T."/>
            <person name="Kubota E."/>
            <person name="Ohtake R."/>
            <person name="Suzuki T."/>
            <person name="Kanesaki Y."/>
        </authorList>
    </citation>
    <scope>NUCLEOTIDE SEQUENCE [LARGE SCALE GENOMIC DNA]</scope>
    <source>
        <strain evidence="4">Heshi-A3</strain>
    </source>
</reference>
<protein>
    <submittedName>
        <fullName evidence="3">Response regulator</fullName>
    </submittedName>
</protein>
<sequence length="379" mass="43144">MKSFHTHNSHIPTEYEFKHSKWIKKMLHAYWIVIMAHLAIQIGCFLFLEYDRAPADFLMNVLFWPTAISSSCILIASWVDRRFSSYSFYTMSIASTVIAWTIIHVNYDIRIILAICLLPIFASVLFFSKKRVWIVFLMQMMGYLLVLFDPDYRSYLSSFDMVSIPAFLILGTYVAQVIVTSGVEVLDDLQASMLAKQDLIVRNAIMTKQSKTDGLTNLYNQSSFKDYYEKAIEYANSGMSMHLALIDIDDFKSINDTYGHRVGDIILEKVSLIIQETITSSDIAARYGGEEFALLMFEQSFEQAYALVEQIRQKIALMGHLELEGASITVSIGLKSYSPNLSKDKLFEEVDACLYLAKRTGKNKTVTSLDLTSSFVAKT</sequence>